<keyword evidence="2" id="KW-1185">Reference proteome</keyword>
<accession>A0ABQ5I1E4</accession>
<dbReference type="Proteomes" id="UP001151760">
    <property type="component" value="Unassembled WGS sequence"/>
</dbReference>
<sequence>MGFNGIANMAIDPCRVWGDVEVMTGVRVWEIGNNGPSTRIYILHVKSWWCEKIKGLADLPLHGYMVFCKDGPCDGIMGLTVKSVMWGLGLEMGFGPRLLYKGI</sequence>
<name>A0ABQ5I1E4_9ASTR</name>
<proteinExistence type="predicted"/>
<reference evidence="1" key="2">
    <citation type="submission" date="2022-01" db="EMBL/GenBank/DDBJ databases">
        <authorList>
            <person name="Yamashiro T."/>
            <person name="Shiraishi A."/>
            <person name="Satake H."/>
            <person name="Nakayama K."/>
        </authorList>
    </citation>
    <scope>NUCLEOTIDE SEQUENCE</scope>
</reference>
<gene>
    <name evidence="1" type="ORF">Tco_1082690</name>
</gene>
<evidence type="ECO:0000313" key="1">
    <source>
        <dbReference type="EMBL" id="GJT93845.1"/>
    </source>
</evidence>
<evidence type="ECO:0000313" key="2">
    <source>
        <dbReference type="Proteomes" id="UP001151760"/>
    </source>
</evidence>
<protein>
    <submittedName>
        <fullName evidence="1">Uncharacterized protein</fullName>
    </submittedName>
</protein>
<reference evidence="1" key="1">
    <citation type="journal article" date="2022" name="Int. J. Mol. Sci.">
        <title>Draft Genome of Tanacetum Coccineum: Genomic Comparison of Closely Related Tanacetum-Family Plants.</title>
        <authorList>
            <person name="Yamashiro T."/>
            <person name="Shiraishi A."/>
            <person name="Nakayama K."/>
            <person name="Satake H."/>
        </authorList>
    </citation>
    <scope>NUCLEOTIDE SEQUENCE</scope>
</reference>
<comment type="caution">
    <text evidence="1">The sequence shown here is derived from an EMBL/GenBank/DDBJ whole genome shotgun (WGS) entry which is preliminary data.</text>
</comment>
<dbReference type="EMBL" id="BQNB010020242">
    <property type="protein sequence ID" value="GJT93845.1"/>
    <property type="molecule type" value="Genomic_DNA"/>
</dbReference>
<organism evidence="1 2">
    <name type="scientific">Tanacetum coccineum</name>
    <dbReference type="NCBI Taxonomy" id="301880"/>
    <lineage>
        <taxon>Eukaryota</taxon>
        <taxon>Viridiplantae</taxon>
        <taxon>Streptophyta</taxon>
        <taxon>Embryophyta</taxon>
        <taxon>Tracheophyta</taxon>
        <taxon>Spermatophyta</taxon>
        <taxon>Magnoliopsida</taxon>
        <taxon>eudicotyledons</taxon>
        <taxon>Gunneridae</taxon>
        <taxon>Pentapetalae</taxon>
        <taxon>asterids</taxon>
        <taxon>campanulids</taxon>
        <taxon>Asterales</taxon>
        <taxon>Asteraceae</taxon>
        <taxon>Asteroideae</taxon>
        <taxon>Anthemideae</taxon>
        <taxon>Anthemidinae</taxon>
        <taxon>Tanacetum</taxon>
    </lineage>
</organism>